<dbReference type="PANTHER" id="PTHR36840">
    <property type="entry name" value="BLL5714 PROTEIN"/>
    <property type="match status" value="1"/>
</dbReference>
<feature type="transmembrane region" description="Helical" evidence="2">
    <location>
        <begin position="321"/>
        <end position="340"/>
    </location>
</feature>
<organism evidence="3 4">
    <name type="scientific">Streptomyces cacaoi</name>
    <dbReference type="NCBI Taxonomy" id="1898"/>
    <lineage>
        <taxon>Bacteria</taxon>
        <taxon>Bacillati</taxon>
        <taxon>Actinomycetota</taxon>
        <taxon>Actinomycetes</taxon>
        <taxon>Kitasatosporales</taxon>
        <taxon>Streptomycetaceae</taxon>
        <taxon>Streptomyces</taxon>
    </lineage>
</organism>
<feature type="transmembrane region" description="Helical" evidence="2">
    <location>
        <begin position="282"/>
        <end position="301"/>
    </location>
</feature>
<proteinExistence type="predicted"/>
<evidence type="ECO:0000313" key="4">
    <source>
        <dbReference type="Proteomes" id="UP000319210"/>
    </source>
</evidence>
<keyword evidence="2" id="KW-0472">Membrane</keyword>
<evidence type="ECO:0000313" key="3">
    <source>
        <dbReference type="EMBL" id="GEB51985.1"/>
    </source>
</evidence>
<dbReference type="PANTHER" id="PTHR36840:SF1">
    <property type="entry name" value="BLL5714 PROTEIN"/>
    <property type="match status" value="1"/>
</dbReference>
<dbReference type="RefSeq" id="WP_030885837.1">
    <property type="nucleotide sequence ID" value="NZ_BJMM01000025.1"/>
</dbReference>
<reference evidence="3 4" key="1">
    <citation type="submission" date="2019-06" db="EMBL/GenBank/DDBJ databases">
        <title>Whole genome shotgun sequence of Streptomyces cacaoi subsp. cacaoi NBRC 12748.</title>
        <authorList>
            <person name="Hosoyama A."/>
            <person name="Uohara A."/>
            <person name="Ohji S."/>
            <person name="Ichikawa N."/>
        </authorList>
    </citation>
    <scope>NUCLEOTIDE SEQUENCE [LARGE SCALE GENOMIC DNA]</scope>
    <source>
        <strain evidence="3 4">NBRC 12748</strain>
    </source>
</reference>
<accession>A0A4Y3R2M4</accession>
<feature type="transmembrane region" description="Helical" evidence="2">
    <location>
        <begin position="250"/>
        <end position="270"/>
    </location>
</feature>
<feature type="transmembrane region" description="Helical" evidence="2">
    <location>
        <begin position="68"/>
        <end position="89"/>
    </location>
</feature>
<feature type="transmembrane region" description="Helical" evidence="2">
    <location>
        <begin position="157"/>
        <end position="178"/>
    </location>
</feature>
<gene>
    <name evidence="3" type="ORF">SCA03_45360</name>
</gene>
<keyword evidence="2" id="KW-1133">Transmembrane helix</keyword>
<sequence length="408" mass="43215">MAADSAPHAGAAQRGPWRTPMTPRSPAEPHRAATPLELLFDLCFVVAVSQAAAQLRHALAEGHIGEGVLGYAMVFFAIWWAWMNFTWFASAYDTDDVPYRLLTLVQMTGVLVLAAGVRDAFDSYDFGLVTAGYVIMRVAMIPQWLRAAAADPPGRPAALRYAVGITVVQVGWVARLALPHPGDYIGFAVLVAAELAVPAWAESGGRQTSWHPSHIAERYGLFTIIVLGEVLLATLAGIRTSVTEHGLSTALLVVVIGGLILVFGMWWIYFAGPGPRLPSLRAALTWGYGHYVVFASVAALGAGLEVTVEAVEHRGHLTETATAWTVAVPVALYLLVLGPLHRLVRSGAVAHLALVVAGPVVVLALAALAGPLTLEGAVLGMGVALALSLTANLVLIHRRSCRTGGRTE</sequence>
<feature type="transmembrane region" description="Helical" evidence="2">
    <location>
        <begin position="126"/>
        <end position="145"/>
    </location>
</feature>
<name>A0A4Y3R2M4_STRCI</name>
<evidence type="ECO:0000256" key="2">
    <source>
        <dbReference type="SAM" id="Phobius"/>
    </source>
</evidence>
<dbReference type="AlphaFoldDB" id="A0A4Y3R2M4"/>
<comment type="caution">
    <text evidence="3">The sequence shown here is derived from an EMBL/GenBank/DDBJ whole genome shotgun (WGS) entry which is preliminary data.</text>
</comment>
<feature type="transmembrane region" description="Helical" evidence="2">
    <location>
        <begin position="221"/>
        <end position="238"/>
    </location>
</feature>
<feature type="region of interest" description="Disordered" evidence="1">
    <location>
        <begin position="1"/>
        <end position="29"/>
    </location>
</feature>
<feature type="transmembrane region" description="Helical" evidence="2">
    <location>
        <begin position="376"/>
        <end position="396"/>
    </location>
</feature>
<protein>
    <submittedName>
        <fullName evidence="3">Membrane protein</fullName>
    </submittedName>
</protein>
<dbReference type="InterPro" id="IPR010640">
    <property type="entry name" value="Low_temperature_requirement_A"/>
</dbReference>
<feature type="transmembrane region" description="Helical" evidence="2">
    <location>
        <begin position="352"/>
        <end position="370"/>
    </location>
</feature>
<keyword evidence="4" id="KW-1185">Reference proteome</keyword>
<feature type="transmembrane region" description="Helical" evidence="2">
    <location>
        <begin position="184"/>
        <end position="201"/>
    </location>
</feature>
<evidence type="ECO:0000256" key="1">
    <source>
        <dbReference type="SAM" id="MobiDB-lite"/>
    </source>
</evidence>
<dbReference type="Proteomes" id="UP000319210">
    <property type="component" value="Unassembled WGS sequence"/>
</dbReference>
<keyword evidence="2" id="KW-0812">Transmembrane</keyword>
<dbReference type="EMBL" id="BJMM01000025">
    <property type="protein sequence ID" value="GEB51985.1"/>
    <property type="molecule type" value="Genomic_DNA"/>
</dbReference>
<feature type="transmembrane region" description="Helical" evidence="2">
    <location>
        <begin position="101"/>
        <end position="120"/>
    </location>
</feature>
<dbReference type="Pfam" id="PF06772">
    <property type="entry name" value="LtrA"/>
    <property type="match status" value="1"/>
</dbReference>